<feature type="compositionally biased region" description="Pro residues" evidence="1">
    <location>
        <begin position="811"/>
        <end position="835"/>
    </location>
</feature>
<feature type="compositionally biased region" description="Low complexity" evidence="1">
    <location>
        <begin position="868"/>
        <end position="882"/>
    </location>
</feature>
<organism evidence="2 3">
    <name type="scientific">Chlamydomonas schloesseri</name>
    <dbReference type="NCBI Taxonomy" id="2026947"/>
    <lineage>
        <taxon>Eukaryota</taxon>
        <taxon>Viridiplantae</taxon>
        <taxon>Chlorophyta</taxon>
        <taxon>core chlorophytes</taxon>
        <taxon>Chlorophyceae</taxon>
        <taxon>CS clade</taxon>
        <taxon>Chlamydomonadales</taxon>
        <taxon>Chlamydomonadaceae</taxon>
        <taxon>Chlamydomonas</taxon>
    </lineage>
</organism>
<protein>
    <submittedName>
        <fullName evidence="2">Uncharacterized protein</fullName>
    </submittedName>
</protein>
<feature type="compositionally biased region" description="Pro residues" evidence="1">
    <location>
        <begin position="842"/>
        <end position="867"/>
    </location>
</feature>
<dbReference type="PANTHER" id="PTHR48148">
    <property type="entry name" value="KERATINOCYTE PROLINE-RICH PROTEIN"/>
    <property type="match status" value="1"/>
</dbReference>
<evidence type="ECO:0000256" key="1">
    <source>
        <dbReference type="SAM" id="MobiDB-lite"/>
    </source>
</evidence>
<feature type="compositionally biased region" description="Pro residues" evidence="1">
    <location>
        <begin position="552"/>
        <end position="562"/>
    </location>
</feature>
<dbReference type="Proteomes" id="UP000613740">
    <property type="component" value="Unassembled WGS sequence"/>
</dbReference>
<evidence type="ECO:0000313" key="3">
    <source>
        <dbReference type="Proteomes" id="UP000613740"/>
    </source>
</evidence>
<gene>
    <name evidence="2" type="ORF">HYH02_000447</name>
</gene>
<comment type="caution">
    <text evidence="2">The sequence shown here is derived from an EMBL/GenBank/DDBJ whole genome shotgun (WGS) entry which is preliminary data.</text>
</comment>
<keyword evidence="3" id="KW-1185">Reference proteome</keyword>
<dbReference type="EMBL" id="JAEHOD010000001">
    <property type="protein sequence ID" value="KAG2454606.1"/>
    <property type="molecule type" value="Genomic_DNA"/>
</dbReference>
<proteinExistence type="predicted"/>
<accession>A0A835WXX1</accession>
<feature type="region of interest" description="Disordered" evidence="1">
    <location>
        <begin position="51"/>
        <end position="73"/>
    </location>
</feature>
<feature type="compositionally biased region" description="Pro residues" evidence="1">
    <location>
        <begin position="55"/>
        <end position="69"/>
    </location>
</feature>
<dbReference type="AlphaFoldDB" id="A0A835WXX1"/>
<feature type="compositionally biased region" description="Pro residues" evidence="1">
    <location>
        <begin position="406"/>
        <end position="441"/>
    </location>
</feature>
<feature type="region of interest" description="Disordered" evidence="1">
    <location>
        <begin position="544"/>
        <end position="565"/>
    </location>
</feature>
<feature type="compositionally biased region" description="Pro residues" evidence="1">
    <location>
        <begin position="330"/>
        <end position="396"/>
    </location>
</feature>
<reference evidence="2" key="1">
    <citation type="journal article" date="2020" name="bioRxiv">
        <title>Comparative genomics of Chlamydomonas.</title>
        <authorList>
            <person name="Craig R.J."/>
            <person name="Hasan A.R."/>
            <person name="Ness R.W."/>
            <person name="Keightley P.D."/>
        </authorList>
    </citation>
    <scope>NUCLEOTIDE SEQUENCE</scope>
    <source>
        <strain evidence="2">CCAP 11/173</strain>
    </source>
</reference>
<name>A0A835WXX1_9CHLO</name>
<feature type="compositionally biased region" description="Pro residues" evidence="1">
    <location>
        <begin position="883"/>
        <end position="905"/>
    </location>
</feature>
<sequence length="923" mass="96393">MSPPDGGDSKARSSQACRRCRAAGALAAGRHVRLLLTVVLTIGCVLLPGARSQAPPSPPPSPPKPPPSPSFSTLGPGDVLVGNVADLLAAFADPFVRRAVLLAVTYSFTEADFAPYPSPLVRSSNFTIEGSYDVMGAATWSRPLLNLNFLNRKLHMQGNAVLTFKFVALTNIRTSPWAVGMGLDILAPAAPPSQPAVQLRNCAMLLRVCLPGALRREDITPAVPRPAAYPGNQTAVFNASQLYCTPRPVPAGADDCWPRVGIYQDVAFFSSDSDSYGNGVPNGYVFNISSSYYYCIQEMTESCVLAAGGNVMGCFTSMVFFDTPPPPSVAALAPPPPPPPPPLETPPPPSPAPPRPTPPFPSPAPPHLPPPRPSVPLPPPPPPVAAAKLPPSPQPDAPVFSTLGSPSPPPSGLPPPSPPPPPPPSTPKPLSPLAPQPPPSPTTAINDQTFKRLVDRDLPALTQGVSRTLAIPPARALILTQPSGLPLYRVLTNDSRTNIRAFSPVPVIAFARYGRGMVSAFGAEAMLTGCCRSVVALGKGRRQRQRVLLSHQPPPPPPPPPGQGDIDQLILNVATRSARYGTKTGRKAILRVSDGSLVRVARYAARQLPDTFATPAEFRAPSHYLSLGAWLRDGHTKCDVYVVLSNYPEYCEPEVQQAFRDFVALGKAIIIAGPQVTTETGTAAAASAVVAGRRLAATGAELLLDEDPPSINAVTQPMAGLAYGSAMPGGDAVQTNATSAAALNSLRAVTDLLRDLRSGGQQNVFASNASRLETQNAFLWARAEIDRLALQISDSLRSLINEYLALAHIPSPAPPPTGAPPPQRSPPVAATPPQPSSQRRLPPSPPQPAAGPPSPPTSLSAPPPSPAAPARSAPPSGVNSRAGPPPSLPPSPMPAPASAPGPSPPRGGRQRPPLPAPAGQRKR</sequence>
<feature type="region of interest" description="Disordered" evidence="1">
    <location>
        <begin position="330"/>
        <end position="445"/>
    </location>
</feature>
<evidence type="ECO:0000313" key="2">
    <source>
        <dbReference type="EMBL" id="KAG2454606.1"/>
    </source>
</evidence>
<dbReference type="PANTHER" id="PTHR48148:SF2">
    <property type="entry name" value="PA14 DOMAIN-CONTAINING PROTEIN"/>
    <property type="match status" value="1"/>
</dbReference>
<feature type="region of interest" description="Disordered" evidence="1">
    <location>
        <begin position="811"/>
        <end position="923"/>
    </location>
</feature>